<reference evidence="1" key="1">
    <citation type="journal article" date="2017" name="Science">
        <title>Giant viruses with an expanded complement of translation system components.</title>
        <authorList>
            <person name="Schulz F."/>
            <person name="Yutin N."/>
            <person name="Ivanova N.N."/>
            <person name="Ortega D.R."/>
            <person name="Lee T.K."/>
            <person name="Vierheilig J."/>
            <person name="Daims H."/>
            <person name="Horn M."/>
            <person name="Wagner M."/>
            <person name="Jensen G.J."/>
            <person name="Kyrpides N.C."/>
            <person name="Koonin E.V."/>
            <person name="Woyke T."/>
        </authorList>
    </citation>
    <scope>NUCLEOTIDE SEQUENCE</scope>
    <source>
        <strain evidence="1">HKV1</strain>
    </source>
</reference>
<sequence>MSIFLSYRYTNIPKETLENTVTKFVLNLRNQNIDIFCNLEEDEKYIKNKYTTKMIMNECFEELEKCNTHITLIFPESGIGEGMLLELGYALKLKLKTLLLIPKDYNGNTLRSVVDKYIDYRDFDELLKMDFKEILKF</sequence>
<organism evidence="1">
    <name type="scientific">Hokovirus HKV1</name>
    <dbReference type="NCBI Taxonomy" id="1977638"/>
    <lineage>
        <taxon>Viruses</taxon>
        <taxon>Varidnaviria</taxon>
        <taxon>Bamfordvirae</taxon>
        <taxon>Nucleocytoviricota</taxon>
        <taxon>Megaviricetes</taxon>
        <taxon>Imitervirales</taxon>
        <taxon>Mimiviridae</taxon>
        <taxon>Klosneuvirinae</taxon>
        <taxon>Hokovirus</taxon>
    </lineage>
</organism>
<proteinExistence type="predicted"/>
<dbReference type="Gene3D" id="3.40.50.450">
    <property type="match status" value="1"/>
</dbReference>
<name>A0A1V0SFM2_9VIRU</name>
<protein>
    <recommendedName>
        <fullName evidence="2">Nucleoside 2-deoxyribosyltransferase</fullName>
    </recommendedName>
</protein>
<dbReference type="SUPFAM" id="SSF52309">
    <property type="entry name" value="N-(deoxy)ribosyltransferase-like"/>
    <property type="match status" value="1"/>
</dbReference>
<gene>
    <name evidence="1" type="ORF">Hokovirus_2_53</name>
</gene>
<dbReference type="EMBL" id="KY684104">
    <property type="protein sequence ID" value="ARF10526.1"/>
    <property type="molecule type" value="Genomic_DNA"/>
</dbReference>
<evidence type="ECO:0008006" key="2">
    <source>
        <dbReference type="Google" id="ProtNLM"/>
    </source>
</evidence>
<accession>A0A1V0SFM2</accession>
<evidence type="ECO:0000313" key="1">
    <source>
        <dbReference type="EMBL" id="ARF10526.1"/>
    </source>
</evidence>